<sequence length="212" mass="23536">MCMCGCASVSGSDSISQSQGESWPAAQLLCTDRDLESRCRAESSCENSVRSQSQRKRYHTDTLTAAAAFELLVRNRTLETEMKYRTKLLFYLCLALHSNGVRSGTPNVQILLPVAGQMETSKAAILTCIVQGLHTKVKDITWKMNDATALRRHTSCEVFQESDGTFTALAFYFVPVHKGTSDSGIFRCEVSEKGITYYEEVQLSHCDLPVTL</sequence>
<dbReference type="InterPro" id="IPR013783">
    <property type="entry name" value="Ig-like_fold"/>
</dbReference>
<reference evidence="2" key="1">
    <citation type="submission" date="2023-03" db="EMBL/GenBank/DDBJ databases">
        <title>Electrophorus voltai genome.</title>
        <authorList>
            <person name="Bian C."/>
        </authorList>
    </citation>
    <scope>NUCLEOTIDE SEQUENCE</scope>
    <source>
        <strain evidence="2">CB-2022</strain>
        <tissue evidence="2">Muscle</tissue>
    </source>
</reference>
<gene>
    <name evidence="2" type="ORF">P4O66_012867</name>
</gene>
<dbReference type="SUPFAM" id="SSF48726">
    <property type="entry name" value="Immunoglobulin"/>
    <property type="match status" value="1"/>
</dbReference>
<dbReference type="Proteomes" id="UP001239994">
    <property type="component" value="Unassembled WGS sequence"/>
</dbReference>
<dbReference type="Gene3D" id="2.60.40.10">
    <property type="entry name" value="Immunoglobulins"/>
    <property type="match status" value="1"/>
</dbReference>
<dbReference type="EMBL" id="JAROKS010000002">
    <property type="protein sequence ID" value="KAK1805815.1"/>
    <property type="molecule type" value="Genomic_DNA"/>
</dbReference>
<feature type="domain" description="Ig-like" evidence="1">
    <location>
        <begin position="106"/>
        <end position="204"/>
    </location>
</feature>
<dbReference type="InterPro" id="IPR007110">
    <property type="entry name" value="Ig-like_dom"/>
</dbReference>
<dbReference type="PROSITE" id="PS50835">
    <property type="entry name" value="IG_LIKE"/>
    <property type="match status" value="1"/>
</dbReference>
<accession>A0AAD9E3H7</accession>
<dbReference type="AlphaFoldDB" id="A0AAD9E3H7"/>
<evidence type="ECO:0000313" key="3">
    <source>
        <dbReference type="Proteomes" id="UP001239994"/>
    </source>
</evidence>
<name>A0AAD9E3H7_9TELE</name>
<protein>
    <recommendedName>
        <fullName evidence="1">Ig-like domain-containing protein</fullName>
    </recommendedName>
</protein>
<evidence type="ECO:0000259" key="1">
    <source>
        <dbReference type="PROSITE" id="PS50835"/>
    </source>
</evidence>
<dbReference type="InterPro" id="IPR003597">
    <property type="entry name" value="Ig_C1-set"/>
</dbReference>
<organism evidence="2 3">
    <name type="scientific">Electrophorus voltai</name>
    <dbReference type="NCBI Taxonomy" id="2609070"/>
    <lineage>
        <taxon>Eukaryota</taxon>
        <taxon>Metazoa</taxon>
        <taxon>Chordata</taxon>
        <taxon>Craniata</taxon>
        <taxon>Vertebrata</taxon>
        <taxon>Euteleostomi</taxon>
        <taxon>Actinopterygii</taxon>
        <taxon>Neopterygii</taxon>
        <taxon>Teleostei</taxon>
        <taxon>Ostariophysi</taxon>
        <taxon>Gymnotiformes</taxon>
        <taxon>Gymnotoidei</taxon>
        <taxon>Gymnotidae</taxon>
        <taxon>Electrophorus</taxon>
    </lineage>
</organism>
<dbReference type="InterPro" id="IPR036179">
    <property type="entry name" value="Ig-like_dom_sf"/>
</dbReference>
<proteinExistence type="predicted"/>
<keyword evidence="3" id="KW-1185">Reference proteome</keyword>
<evidence type="ECO:0000313" key="2">
    <source>
        <dbReference type="EMBL" id="KAK1805815.1"/>
    </source>
</evidence>
<comment type="caution">
    <text evidence="2">The sequence shown here is derived from an EMBL/GenBank/DDBJ whole genome shotgun (WGS) entry which is preliminary data.</text>
</comment>
<dbReference type="Pfam" id="PF07654">
    <property type="entry name" value="C1-set"/>
    <property type="match status" value="1"/>
</dbReference>